<evidence type="ECO:0000313" key="2">
    <source>
        <dbReference type="Proteomes" id="UP000241120"/>
    </source>
</evidence>
<dbReference type="AlphaFoldDB" id="A0A2R6BJ76"/>
<organism evidence="1 2">
    <name type="scientific">Candidatus Marsarchaeota G2 archaeon ECH_B_1</name>
    <dbReference type="NCBI Taxonomy" id="1978159"/>
    <lineage>
        <taxon>Archaea</taxon>
        <taxon>Candidatus Marsarchaeota</taxon>
        <taxon>Candidatus Marsarchaeota group 2</taxon>
    </lineage>
</organism>
<accession>A0A2R6BJ76</accession>
<proteinExistence type="predicted"/>
<evidence type="ECO:0000313" key="1">
    <source>
        <dbReference type="EMBL" id="PSN98660.1"/>
    </source>
</evidence>
<gene>
    <name evidence="1" type="ORF">B9Q05_12590</name>
</gene>
<name>A0A2R6BJ76_9ARCH</name>
<sequence>MVIFLLAMAIYSMFIMFKEKAKREELRLLLALVFLYDALENYMVELEGPLISAVKYLLMR</sequence>
<dbReference type="EMBL" id="NEXG01000054">
    <property type="protein sequence ID" value="PSN98660.1"/>
    <property type="molecule type" value="Genomic_DNA"/>
</dbReference>
<dbReference type="Proteomes" id="UP000241120">
    <property type="component" value="Unassembled WGS sequence"/>
</dbReference>
<comment type="caution">
    <text evidence="1">The sequence shown here is derived from an EMBL/GenBank/DDBJ whole genome shotgun (WGS) entry which is preliminary data.</text>
</comment>
<protein>
    <submittedName>
        <fullName evidence="1">Uncharacterized protein</fullName>
    </submittedName>
</protein>
<reference evidence="1 2" key="1">
    <citation type="submission" date="2017-04" db="EMBL/GenBank/DDBJ databases">
        <title>Novel microbial lineages endemic to geothermal iron-oxide mats fill important gaps in the evolutionary history of Archaea.</title>
        <authorList>
            <person name="Jay Z.J."/>
            <person name="Beam J.P."/>
            <person name="Dlakic M."/>
            <person name="Rusch D.B."/>
            <person name="Kozubal M.A."/>
            <person name="Inskeep W.P."/>
        </authorList>
    </citation>
    <scope>NUCLEOTIDE SEQUENCE [LARGE SCALE GENOMIC DNA]</scope>
    <source>
        <strain evidence="1">ECH_B_1</strain>
    </source>
</reference>